<dbReference type="Proteomes" id="UP000070352">
    <property type="component" value="Unassembled WGS sequence"/>
</dbReference>
<dbReference type="InterPro" id="IPR003718">
    <property type="entry name" value="OsmC/Ohr_fam"/>
</dbReference>
<dbReference type="SUPFAM" id="SSF82784">
    <property type="entry name" value="OsmC-like"/>
    <property type="match status" value="1"/>
</dbReference>
<dbReference type="PANTHER" id="PTHR35368:SF1">
    <property type="entry name" value="HYDROPEROXIDE REDUCTASE"/>
    <property type="match status" value="1"/>
</dbReference>
<dbReference type="InterPro" id="IPR015946">
    <property type="entry name" value="KH_dom-like_a/b"/>
</dbReference>
<dbReference type="InterPro" id="IPR036102">
    <property type="entry name" value="OsmC/Ohrsf"/>
</dbReference>
<dbReference type="Gene3D" id="3.30.300.20">
    <property type="match status" value="1"/>
</dbReference>
<evidence type="ECO:0000313" key="2">
    <source>
        <dbReference type="Proteomes" id="UP000070352"/>
    </source>
</evidence>
<accession>A0A135L3V4</accession>
<dbReference type="NCBIfam" id="NF041052">
    <property type="entry name" value="OsmC_like_Se"/>
    <property type="match status" value="1"/>
</dbReference>
<name>A0A135L3V4_9BACI</name>
<dbReference type="STRING" id="1413211.U473_05890"/>
<organism evidence="1 2">
    <name type="scientific">Tepidibacillus decaturensis</name>
    <dbReference type="NCBI Taxonomy" id="1413211"/>
    <lineage>
        <taxon>Bacteria</taxon>
        <taxon>Bacillati</taxon>
        <taxon>Bacillota</taxon>
        <taxon>Bacilli</taxon>
        <taxon>Bacillales</taxon>
        <taxon>Bacillaceae</taxon>
        <taxon>Tepidibacillus</taxon>
    </lineage>
</organism>
<dbReference type="AlphaFoldDB" id="A0A135L3V4"/>
<comment type="caution">
    <text evidence="1">The sequence shown here is derived from an EMBL/GenBank/DDBJ whole genome shotgun (WGS) entry which is preliminary data.</text>
</comment>
<keyword evidence="2" id="KW-1185">Reference proteome</keyword>
<dbReference type="OrthoDB" id="1433018at2"/>
<reference evidence="1 2" key="1">
    <citation type="submission" date="2016-02" db="EMBL/GenBank/DDBJ databases">
        <title>Draft Genome for Tepidibacillus decaturensis nov. sp. Strain Z9, an Anaerobic, Moderately Thermophilic and Heterotrophic Bacterium from Deep Subsurface of the Illinois Basin, USA.</title>
        <authorList>
            <person name="Dong Y."/>
            <person name="Chang J.Y."/>
            <person name="Sanford R."/>
            <person name="Fouke B.W."/>
        </authorList>
    </citation>
    <scope>NUCLEOTIDE SEQUENCE [LARGE SCALE GENOMIC DNA]</scope>
    <source>
        <strain evidence="1 2">Z9</strain>
    </source>
</reference>
<proteinExistence type="predicted"/>
<dbReference type="Pfam" id="PF02566">
    <property type="entry name" value="OsmC"/>
    <property type="match status" value="1"/>
</dbReference>
<gene>
    <name evidence="1" type="ORF">U473_05890</name>
</gene>
<dbReference type="PANTHER" id="PTHR35368">
    <property type="entry name" value="HYDROPEROXIDE REDUCTASE"/>
    <property type="match status" value="1"/>
</dbReference>
<dbReference type="RefSeq" id="WP_068724295.1">
    <property type="nucleotide sequence ID" value="NZ_LSKU01000001.1"/>
</dbReference>
<sequence>MANQVMRSTVTLKDGLKVEAESRGFKVIVDEPQQMGGSNLGMTPVELLLSALGSCLTITITMFSKAFHIDIKDLKVDVEGDFDPMGAMGNDPNARSGFTEIRVNIHISSDAPESRIHRLIEMAEQKCPVSDTLRHGVGINAKFELNTEIVSA</sequence>
<protein>
    <recommendedName>
        <fullName evidence="3">Peroxiredoxin</fullName>
    </recommendedName>
</protein>
<dbReference type="EMBL" id="LSKU01000001">
    <property type="protein sequence ID" value="KXG43597.1"/>
    <property type="molecule type" value="Genomic_DNA"/>
</dbReference>
<evidence type="ECO:0000313" key="1">
    <source>
        <dbReference type="EMBL" id="KXG43597.1"/>
    </source>
</evidence>
<dbReference type="InterPro" id="IPR052924">
    <property type="entry name" value="OsmC/Ohr_hydroprdx_reductase"/>
</dbReference>
<evidence type="ECO:0008006" key="3">
    <source>
        <dbReference type="Google" id="ProtNLM"/>
    </source>
</evidence>